<dbReference type="InterPro" id="IPR011990">
    <property type="entry name" value="TPR-like_helical_dom_sf"/>
</dbReference>
<keyword evidence="4" id="KW-0472">Membrane</keyword>
<dbReference type="InterPro" id="IPR012944">
    <property type="entry name" value="SusD_RagB_dom"/>
</dbReference>
<keyword evidence="8" id="KW-0614">Plasmid</keyword>
<feature type="domain" description="SusD-like N-terminal" evidence="7">
    <location>
        <begin position="88"/>
        <end position="204"/>
    </location>
</feature>
<evidence type="ECO:0008006" key="10">
    <source>
        <dbReference type="Google" id="ProtNLM"/>
    </source>
</evidence>
<keyword evidence="9" id="KW-1185">Reference proteome</keyword>
<comment type="subcellular location">
    <subcellularLocation>
        <location evidence="1">Cell outer membrane</location>
    </subcellularLocation>
</comment>
<evidence type="ECO:0000256" key="5">
    <source>
        <dbReference type="ARBA" id="ARBA00023237"/>
    </source>
</evidence>
<reference evidence="8 9" key="1">
    <citation type="submission" date="2021-12" db="EMBL/GenBank/DDBJ databases">
        <title>Genome sequencing of bacteria with rrn-lacking chromosome and rrn-plasmid.</title>
        <authorList>
            <person name="Anda M."/>
            <person name="Iwasaki W."/>
        </authorList>
    </citation>
    <scope>NUCLEOTIDE SEQUENCE [LARGE SCALE GENOMIC DNA]</scope>
    <source>
        <strain evidence="8 9">NBRC 101262</strain>
        <plasmid evidence="8 9">pPP8</plasmid>
    </source>
</reference>
<dbReference type="Gene3D" id="1.25.40.390">
    <property type="match status" value="1"/>
</dbReference>
<evidence type="ECO:0000256" key="2">
    <source>
        <dbReference type="ARBA" id="ARBA00006275"/>
    </source>
</evidence>
<protein>
    <recommendedName>
        <fullName evidence="10">RagB/SusD family nutrient uptake outer membrane protein</fullName>
    </recommendedName>
</protein>
<accession>A0ABM7VMP8</accession>
<dbReference type="Pfam" id="PF14322">
    <property type="entry name" value="SusD-like_3"/>
    <property type="match status" value="1"/>
</dbReference>
<organism evidence="8 9">
    <name type="scientific">Persicobacter psychrovividus</name>
    <dbReference type="NCBI Taxonomy" id="387638"/>
    <lineage>
        <taxon>Bacteria</taxon>
        <taxon>Pseudomonadati</taxon>
        <taxon>Bacteroidota</taxon>
        <taxon>Cytophagia</taxon>
        <taxon>Cytophagales</taxon>
        <taxon>Persicobacteraceae</taxon>
        <taxon>Persicobacter</taxon>
    </lineage>
</organism>
<evidence type="ECO:0000313" key="9">
    <source>
        <dbReference type="Proteomes" id="UP001354989"/>
    </source>
</evidence>
<evidence type="ECO:0000259" key="7">
    <source>
        <dbReference type="Pfam" id="PF14322"/>
    </source>
</evidence>
<name>A0ABM7VMP8_9BACT</name>
<dbReference type="SUPFAM" id="SSF48452">
    <property type="entry name" value="TPR-like"/>
    <property type="match status" value="1"/>
</dbReference>
<evidence type="ECO:0000259" key="6">
    <source>
        <dbReference type="Pfam" id="PF07980"/>
    </source>
</evidence>
<dbReference type="Proteomes" id="UP001354989">
    <property type="component" value="Plasmid pPP8"/>
</dbReference>
<keyword evidence="5" id="KW-0998">Cell outer membrane</keyword>
<dbReference type="InterPro" id="IPR033985">
    <property type="entry name" value="SusD-like_N"/>
</dbReference>
<sequence length="603" mass="69358">MRQVINKILFMVMLTISISGCDDFLTEVNPNAISTDNFWKNLRDCESGMIAVYNQLRNPSIVELVPESLRADLAWPGYGRPNATNEFYLQTFTDGSKPGNNKWSELYKGIFRANQVIKGLEGIEDQMNTEEDKAKWVLLMAEARFFRGLFHFYAHSSFNQGQVVIFDFVPQSEKEFYQTVSPSEQVIEFFRKDFEFAHQHLPLTRTGFNGEGVPLDPQMLGRVSKGTVGAILGTSYLYEKDYVNAARYFKEVIDSGVYRLAHVGENSTTKGEFNEESILEISYDLNFKLEETVYSSKGTKSIYAMLISQVGGWRSLIPSCWLIMAYKNDALDPNDSRNLIVYTEIDPETGEEVQKTRLRDYSLRTSYSIALPDDRDLIYYGASPTVIRAQFSNLECAYFRKYSNWDIAQSEADLNNQSGINFRLMRLADVYLMYAEALIKGGTDESGVEEAIRYINRVRNRSALTLLGDTKDINFPQSTIDNINYDAMKLMEHLMYVERPLELALDGYAIRQLDLRRWGITKQRFQELSEITYTVDNFNYIDEQGENKVRYNCVIKEGYNPDYPNINLIDYTQAAANYNEDSHDYFPIPNIEKASNPNIFNPK</sequence>
<comment type="similarity">
    <text evidence="2">Belongs to the SusD family.</text>
</comment>
<evidence type="ECO:0000256" key="1">
    <source>
        <dbReference type="ARBA" id="ARBA00004442"/>
    </source>
</evidence>
<keyword evidence="3" id="KW-0732">Signal</keyword>
<dbReference type="RefSeq" id="WP_338399544.1">
    <property type="nucleotide sequence ID" value="NZ_AP025300.1"/>
</dbReference>
<gene>
    <name evidence="8" type="ORF">PEPS_45710</name>
</gene>
<feature type="domain" description="RagB/SusD" evidence="6">
    <location>
        <begin position="307"/>
        <end position="599"/>
    </location>
</feature>
<evidence type="ECO:0000313" key="8">
    <source>
        <dbReference type="EMBL" id="BDD02291.1"/>
    </source>
</evidence>
<dbReference type="Pfam" id="PF07980">
    <property type="entry name" value="SusD_RagB"/>
    <property type="match status" value="1"/>
</dbReference>
<evidence type="ECO:0000256" key="3">
    <source>
        <dbReference type="ARBA" id="ARBA00022729"/>
    </source>
</evidence>
<proteinExistence type="inferred from homology"/>
<dbReference type="PROSITE" id="PS51257">
    <property type="entry name" value="PROKAR_LIPOPROTEIN"/>
    <property type="match status" value="1"/>
</dbReference>
<evidence type="ECO:0000256" key="4">
    <source>
        <dbReference type="ARBA" id="ARBA00023136"/>
    </source>
</evidence>
<dbReference type="EMBL" id="AP025300">
    <property type="protein sequence ID" value="BDD02291.1"/>
    <property type="molecule type" value="Genomic_DNA"/>
</dbReference>
<geneLocation type="plasmid" evidence="8 9">
    <name>pPP8</name>
</geneLocation>